<gene>
    <name evidence="1" type="ORF">FJY68_04920</name>
</gene>
<dbReference type="EMBL" id="VGIR01000021">
    <property type="protein sequence ID" value="MBM3331180.1"/>
    <property type="molecule type" value="Genomic_DNA"/>
</dbReference>
<sequence length="221" mass="24503">MPTKLRLEAHRSLEVTLALLSPKLGCGLMLHSLPRLNASDPLHNSLANYGYENFFADKAAQKVIENSGLLKQFFDNAFTSKTPLRQNFRDVYGHLVVFMAIDAAAKTAWFVADPNNRVALENYYRDALSQGLKPLGVALLGSTVRLTPPGWQNLFDLLSDKFFYANPGVERVEIMGILDGARWRAPTLSLGVTLLNFRELPEVESAVKAAMRGSAGPQNRR</sequence>
<name>A0A937XHJ3_UNCW3</name>
<organism evidence="1 2">
    <name type="scientific">candidate division WOR-3 bacterium</name>
    <dbReference type="NCBI Taxonomy" id="2052148"/>
    <lineage>
        <taxon>Bacteria</taxon>
        <taxon>Bacteria division WOR-3</taxon>
    </lineage>
</organism>
<dbReference type="AlphaFoldDB" id="A0A937XHJ3"/>
<evidence type="ECO:0000313" key="2">
    <source>
        <dbReference type="Proteomes" id="UP000779900"/>
    </source>
</evidence>
<accession>A0A937XHJ3</accession>
<protein>
    <submittedName>
        <fullName evidence="1">Uncharacterized protein</fullName>
    </submittedName>
</protein>
<comment type="caution">
    <text evidence="1">The sequence shown here is derived from an EMBL/GenBank/DDBJ whole genome shotgun (WGS) entry which is preliminary data.</text>
</comment>
<reference evidence="1" key="1">
    <citation type="submission" date="2019-03" db="EMBL/GenBank/DDBJ databases">
        <title>Lake Tanganyika Metagenome-Assembled Genomes (MAGs).</title>
        <authorList>
            <person name="Tran P."/>
        </authorList>
    </citation>
    <scope>NUCLEOTIDE SEQUENCE</scope>
    <source>
        <strain evidence="1">K_DeepCast_150m_m2_040</strain>
    </source>
</reference>
<evidence type="ECO:0000313" key="1">
    <source>
        <dbReference type="EMBL" id="MBM3331180.1"/>
    </source>
</evidence>
<proteinExistence type="predicted"/>
<dbReference type="Proteomes" id="UP000779900">
    <property type="component" value="Unassembled WGS sequence"/>
</dbReference>